<accession>A0A8H7XP86</accession>
<dbReference type="Gene3D" id="3.40.462.20">
    <property type="match status" value="1"/>
</dbReference>
<dbReference type="InterPro" id="IPR016166">
    <property type="entry name" value="FAD-bd_PCMH"/>
</dbReference>
<keyword evidence="2" id="KW-0560">Oxidoreductase</keyword>
<dbReference type="GO" id="GO:0071949">
    <property type="term" value="F:FAD binding"/>
    <property type="evidence" value="ECO:0007669"/>
    <property type="project" value="InterPro"/>
</dbReference>
<proteinExistence type="inferred from homology"/>
<comment type="caution">
    <text evidence="5">The sequence shown here is derived from an EMBL/GenBank/DDBJ whole genome shotgun (WGS) entry which is preliminary data.</text>
</comment>
<reference evidence="5" key="1">
    <citation type="submission" date="2021-02" db="EMBL/GenBank/DDBJ databases">
        <title>Psilocybe cubensis genome.</title>
        <authorList>
            <person name="Mckernan K.J."/>
            <person name="Crawford S."/>
            <person name="Trippe A."/>
            <person name="Kane L.T."/>
            <person name="Mclaughlin S."/>
        </authorList>
    </citation>
    <scope>NUCLEOTIDE SEQUENCE [LARGE SCALE GENOMIC DNA]</scope>
    <source>
        <strain evidence="5">MGC-MH-2018</strain>
    </source>
</reference>
<protein>
    <recommendedName>
        <fullName evidence="4">FAD-binding PCMH-type domain-containing protein</fullName>
    </recommendedName>
</protein>
<evidence type="ECO:0000256" key="3">
    <source>
        <dbReference type="SAM" id="SignalP"/>
    </source>
</evidence>
<dbReference type="InterPro" id="IPR006094">
    <property type="entry name" value="Oxid_FAD_bind_N"/>
</dbReference>
<feature type="domain" description="FAD-binding PCMH-type" evidence="4">
    <location>
        <begin position="132"/>
        <end position="307"/>
    </location>
</feature>
<evidence type="ECO:0000259" key="4">
    <source>
        <dbReference type="PROSITE" id="PS51387"/>
    </source>
</evidence>
<dbReference type="Pfam" id="PF08031">
    <property type="entry name" value="BBE"/>
    <property type="match status" value="1"/>
</dbReference>
<dbReference type="InterPro" id="IPR036318">
    <property type="entry name" value="FAD-bd_PCMH-like_sf"/>
</dbReference>
<comment type="similarity">
    <text evidence="1">Belongs to the oxygen-dependent FAD-linked oxidoreductase family.</text>
</comment>
<keyword evidence="3" id="KW-0732">Signal</keyword>
<feature type="chain" id="PRO_5034410604" description="FAD-binding PCMH-type domain-containing protein" evidence="3">
    <location>
        <begin position="26"/>
        <end position="556"/>
    </location>
</feature>
<evidence type="ECO:0000256" key="1">
    <source>
        <dbReference type="ARBA" id="ARBA00005466"/>
    </source>
</evidence>
<dbReference type="Pfam" id="PF01565">
    <property type="entry name" value="FAD_binding_4"/>
    <property type="match status" value="1"/>
</dbReference>
<dbReference type="InterPro" id="IPR050432">
    <property type="entry name" value="FAD-linked_Oxidoreductases_BP"/>
</dbReference>
<dbReference type="Gene3D" id="3.30.465.10">
    <property type="match status" value="2"/>
</dbReference>
<dbReference type="AlphaFoldDB" id="A0A8H7XP86"/>
<dbReference type="InterPro" id="IPR012951">
    <property type="entry name" value="BBE"/>
</dbReference>
<gene>
    <name evidence="5" type="ORF">JR316_010537</name>
</gene>
<name>A0A8H7XP86_PSICU</name>
<feature type="signal peptide" evidence="3">
    <location>
        <begin position="1"/>
        <end position="25"/>
    </location>
</feature>
<dbReference type="EMBL" id="JAFIQS010000011">
    <property type="protein sequence ID" value="KAG5164891.1"/>
    <property type="molecule type" value="Genomic_DNA"/>
</dbReference>
<sequence>MPISVGMAIPSAFSYLFSLLALVIGKEPHCRCLYGQDCWPSSTDFNILSAQLTQPLLFPKPPALPCYVNESQQKSLSDSESCSDVIMQYTNGTWRADTPGAMQNTNFEAFIFSNGTVDACYLDASLGFPCLQGSIPPIGVDARTVSDVQAAVKFAKRFNLRLVIKNTGHDYLGRSAGRGAFMLWTHYLKEMTYDASFTPLGASSENSHSTFKAVTFGAGIQWAEAYAFVQEHNQTVVGGISLGGSVGAAGGWVMGGGHSAMSPSLGLGIDNVIANAYRYPDLFWALRGGGGGTFGVVVSATYQTHPISPVTMALMVANFSSTSTAQLVASRFLRFHILFVKPNTSNVEAETAFGSFIEFTRNATDAQTLSIYQTYPGFLDWYQAIFGSRTGQVGSAVEITSRLLPREIALRDPDRAAKLMLSIDGGCTTNSVGGGAVADVDPLSTGLNPSWRASIAEVYSVETWPEGSSAETILKARNRLKGKTDILDKFTTDSAAYLNEASLHEIDFKKSFFGSHYEKLKAVKDIYDSTSLFTVPLGVGSDDWDSELECRLNTRQ</sequence>
<dbReference type="SUPFAM" id="SSF56176">
    <property type="entry name" value="FAD-binding/transporter-associated domain-like"/>
    <property type="match status" value="1"/>
</dbReference>
<dbReference type="InterPro" id="IPR016169">
    <property type="entry name" value="FAD-bd_PCMH_sub2"/>
</dbReference>
<dbReference type="GO" id="GO:0016491">
    <property type="term" value="F:oxidoreductase activity"/>
    <property type="evidence" value="ECO:0007669"/>
    <property type="project" value="UniProtKB-KW"/>
</dbReference>
<evidence type="ECO:0000313" key="5">
    <source>
        <dbReference type="EMBL" id="KAG5164891.1"/>
    </source>
</evidence>
<evidence type="ECO:0000256" key="2">
    <source>
        <dbReference type="ARBA" id="ARBA00023002"/>
    </source>
</evidence>
<dbReference type="PANTHER" id="PTHR13878:SF91">
    <property type="entry name" value="FAD BINDING DOMAIN PROTEIN (AFU_ORTHOLOGUE AFUA_6G12070)-RELATED"/>
    <property type="match status" value="1"/>
</dbReference>
<organism evidence="5">
    <name type="scientific">Psilocybe cubensis</name>
    <name type="common">Psychedelic mushroom</name>
    <name type="synonym">Stropharia cubensis</name>
    <dbReference type="NCBI Taxonomy" id="181762"/>
    <lineage>
        <taxon>Eukaryota</taxon>
        <taxon>Fungi</taxon>
        <taxon>Dikarya</taxon>
        <taxon>Basidiomycota</taxon>
        <taxon>Agaricomycotina</taxon>
        <taxon>Agaricomycetes</taxon>
        <taxon>Agaricomycetidae</taxon>
        <taxon>Agaricales</taxon>
        <taxon>Agaricineae</taxon>
        <taxon>Strophariaceae</taxon>
        <taxon>Psilocybe</taxon>
    </lineage>
</organism>
<dbReference type="PANTHER" id="PTHR13878">
    <property type="entry name" value="GULONOLACTONE OXIDASE"/>
    <property type="match status" value="1"/>
</dbReference>
<dbReference type="PROSITE" id="PS51387">
    <property type="entry name" value="FAD_PCMH"/>
    <property type="match status" value="1"/>
</dbReference>